<accession>A0A8H3EJA2</accession>
<evidence type="ECO:0000313" key="1">
    <source>
        <dbReference type="EMBL" id="CAF9903981.1"/>
    </source>
</evidence>
<proteinExistence type="predicted"/>
<sequence>MADPSLVHGIFDLVDKLVKAIKVSQRSNSALASSEVRESRQKVEVVLKTSQQKFQVWSKTWLENASDPAGIAEMLWGRDGWTDIQKLLNSVSEKAQELDFELAKKDESISHIGWKTLRTSLTRKKGSLVIKRPPLIDLAVQFSTSIDELWTYSEVAFDSLHGLFSHQIGPPRREILLLSSLHARTGSLALYEACNQSKADYSINIDLLGEDFETRGIFRRRSSVSSTTAPRLFYHLFAQKREASNKIDVITMESMSRPGEQDFSNTEVVEFDIKVSDLADYQTWPARKSKMGLFSIHPHAFYAPSYFRSPKPPSVLCLDDLGSAKEKCMESLAQLLYKDRIGSNSNERPLTQESRIHLAFKVVECGFYLLGTPWLASLSSKRLRRLKDSEKSPFVLEVQTLNLEELYFEDPDALCERSQLFSIGVILVEIALSDERNPHNIQDPDLRKSKILPLVERSMGSLYAGATAFCLADRRSAPQFGRPEKYKYSEETGWTSYLTELLEDYHAQVFSRLEEMHEIDATLSN</sequence>
<dbReference type="OrthoDB" id="5374070at2759"/>
<reference evidence="1" key="1">
    <citation type="submission" date="2021-03" db="EMBL/GenBank/DDBJ databases">
        <authorList>
            <person name="Tagirdzhanova G."/>
        </authorList>
    </citation>
    <scope>NUCLEOTIDE SEQUENCE</scope>
</reference>
<dbReference type="AlphaFoldDB" id="A0A8H3EJA2"/>
<comment type="caution">
    <text evidence="1">The sequence shown here is derived from an EMBL/GenBank/DDBJ whole genome shotgun (WGS) entry which is preliminary data.</text>
</comment>
<dbReference type="EMBL" id="CAJPDS010000002">
    <property type="protein sequence ID" value="CAF9903981.1"/>
    <property type="molecule type" value="Genomic_DNA"/>
</dbReference>
<gene>
    <name evidence="1" type="ORF">HETSPECPRED_003288</name>
</gene>
<protein>
    <submittedName>
        <fullName evidence="1">Uncharacterized protein</fullName>
    </submittedName>
</protein>
<keyword evidence="2" id="KW-1185">Reference proteome</keyword>
<dbReference type="Proteomes" id="UP000664521">
    <property type="component" value="Unassembled WGS sequence"/>
</dbReference>
<organism evidence="1 2">
    <name type="scientific">Heterodermia speciosa</name>
    <dbReference type="NCBI Taxonomy" id="116794"/>
    <lineage>
        <taxon>Eukaryota</taxon>
        <taxon>Fungi</taxon>
        <taxon>Dikarya</taxon>
        <taxon>Ascomycota</taxon>
        <taxon>Pezizomycotina</taxon>
        <taxon>Lecanoromycetes</taxon>
        <taxon>OSLEUM clade</taxon>
        <taxon>Lecanoromycetidae</taxon>
        <taxon>Caliciales</taxon>
        <taxon>Physciaceae</taxon>
        <taxon>Heterodermia</taxon>
    </lineage>
</organism>
<name>A0A8H3EJA2_9LECA</name>
<evidence type="ECO:0000313" key="2">
    <source>
        <dbReference type="Proteomes" id="UP000664521"/>
    </source>
</evidence>